<dbReference type="InterPro" id="IPR036683">
    <property type="entry name" value="CO_DH_flav_C_dom_sf"/>
</dbReference>
<dbReference type="SUPFAM" id="SSF55447">
    <property type="entry name" value="CO dehydrogenase flavoprotein C-terminal domain-like"/>
    <property type="match status" value="1"/>
</dbReference>
<dbReference type="Gene3D" id="3.30.465.10">
    <property type="match status" value="1"/>
</dbReference>
<keyword evidence="3 5" id="KW-0560">Oxidoreductase</keyword>
<dbReference type="Gene3D" id="3.30.390.50">
    <property type="entry name" value="CO dehydrogenase flavoprotein, C-terminal domain"/>
    <property type="match status" value="1"/>
</dbReference>
<dbReference type="InterPro" id="IPR016167">
    <property type="entry name" value="FAD-bd_PCMH_sub1"/>
</dbReference>
<accession>A0A3B0STH9</accession>
<dbReference type="GO" id="GO:0071949">
    <property type="term" value="F:FAD binding"/>
    <property type="evidence" value="ECO:0007669"/>
    <property type="project" value="InterPro"/>
</dbReference>
<dbReference type="FunFam" id="3.30.465.10:FF:000017">
    <property type="entry name" value="Xanthine dehydrogenase, FAD binding subunit"/>
    <property type="match status" value="1"/>
</dbReference>
<dbReference type="InterPro" id="IPR016169">
    <property type="entry name" value="FAD-bd_PCMH_sub2"/>
</dbReference>
<reference evidence="5" key="1">
    <citation type="submission" date="2018-06" db="EMBL/GenBank/DDBJ databases">
        <authorList>
            <person name="Zhirakovskaya E."/>
        </authorList>
    </citation>
    <scope>NUCLEOTIDE SEQUENCE</scope>
</reference>
<proteinExistence type="predicted"/>
<dbReference type="InterPro" id="IPR005107">
    <property type="entry name" value="CO_DH_flav_C"/>
</dbReference>
<feature type="domain" description="FAD-binding PCMH-type" evidence="4">
    <location>
        <begin position="1"/>
        <end position="176"/>
    </location>
</feature>
<dbReference type="SMART" id="SM01092">
    <property type="entry name" value="CO_deh_flav_C"/>
    <property type="match status" value="1"/>
</dbReference>
<dbReference type="EC" id="1.2.99.2" evidence="5"/>
<evidence type="ECO:0000256" key="3">
    <source>
        <dbReference type="ARBA" id="ARBA00023002"/>
    </source>
</evidence>
<evidence type="ECO:0000256" key="1">
    <source>
        <dbReference type="ARBA" id="ARBA00022630"/>
    </source>
</evidence>
<dbReference type="InterPro" id="IPR036318">
    <property type="entry name" value="FAD-bd_PCMH-like_sf"/>
</dbReference>
<keyword evidence="1" id="KW-0285">Flavoprotein</keyword>
<dbReference type="PROSITE" id="PS51387">
    <property type="entry name" value="FAD_PCMH"/>
    <property type="match status" value="1"/>
</dbReference>
<dbReference type="InterPro" id="IPR051312">
    <property type="entry name" value="Diverse_Substr_Oxidored"/>
</dbReference>
<dbReference type="PANTHER" id="PTHR42659">
    <property type="entry name" value="XANTHINE DEHYDROGENASE SUBUNIT C-RELATED"/>
    <property type="match status" value="1"/>
</dbReference>
<dbReference type="Pfam" id="PF03450">
    <property type="entry name" value="CO_deh_flav_C"/>
    <property type="match status" value="1"/>
</dbReference>
<dbReference type="GO" id="GO:0016491">
    <property type="term" value="F:oxidoreductase activity"/>
    <property type="evidence" value="ECO:0007669"/>
    <property type="project" value="UniProtKB-KW"/>
</dbReference>
<dbReference type="AlphaFoldDB" id="A0A3B0STH9"/>
<dbReference type="InterPro" id="IPR016166">
    <property type="entry name" value="FAD-bd_PCMH"/>
</dbReference>
<organism evidence="5">
    <name type="scientific">hydrothermal vent metagenome</name>
    <dbReference type="NCBI Taxonomy" id="652676"/>
    <lineage>
        <taxon>unclassified sequences</taxon>
        <taxon>metagenomes</taxon>
        <taxon>ecological metagenomes</taxon>
    </lineage>
</organism>
<keyword evidence="2" id="KW-0274">FAD</keyword>
<dbReference type="Pfam" id="PF00941">
    <property type="entry name" value="FAD_binding_5"/>
    <property type="match status" value="1"/>
</dbReference>
<dbReference type="PANTHER" id="PTHR42659:SF2">
    <property type="entry name" value="XANTHINE DEHYDROGENASE SUBUNIT C-RELATED"/>
    <property type="match status" value="1"/>
</dbReference>
<dbReference type="SUPFAM" id="SSF56176">
    <property type="entry name" value="FAD-binding/transporter-associated domain-like"/>
    <property type="match status" value="1"/>
</dbReference>
<dbReference type="EMBL" id="UOEI01000642">
    <property type="protein sequence ID" value="VAW08818.1"/>
    <property type="molecule type" value="Genomic_DNA"/>
</dbReference>
<dbReference type="InterPro" id="IPR002346">
    <property type="entry name" value="Mopterin_DH_FAD-bd"/>
</dbReference>
<evidence type="ECO:0000313" key="5">
    <source>
        <dbReference type="EMBL" id="VAW08818.1"/>
    </source>
</evidence>
<protein>
    <submittedName>
        <fullName evidence="5">Carbon monoxide dehydrogenase medium chain</fullName>
        <ecNumber evidence="5">1.2.99.2</ecNumber>
    </submittedName>
</protein>
<gene>
    <name evidence="5" type="ORF">MNBD_ACTINO01-1936</name>
</gene>
<evidence type="ECO:0000256" key="2">
    <source>
        <dbReference type="ARBA" id="ARBA00022827"/>
    </source>
</evidence>
<sequence length="282" mass="29259">MYPPNFEYVAPASLEEALSALAEADNAKVLSGGMSLIPLMKMRLVRPTTVIDISRIPGLDSITDEGDHIRIGAMVRHAQTATDPVVNEHATALAQAAAATADVQVRNQGTTCGSIAHADLAADQPAAILALNATMVAASVRGTREIPAADFFIDTLTSALESDEILTAILVPKGGKSVYRKLGRRGGDSDYPIAAAAAWVDASNGTISDARIAVTGVSSKPYLATTAARAVVGTDGSSEAIAAAASQATDGVVVLEDLYGTVDYRTHLASVYVRRALEDVLQ</sequence>
<name>A0A3B0STH9_9ZZZZ</name>
<evidence type="ECO:0000259" key="4">
    <source>
        <dbReference type="PROSITE" id="PS51387"/>
    </source>
</evidence>
<dbReference type="Gene3D" id="3.30.43.10">
    <property type="entry name" value="Uridine Diphospho-n-acetylenolpyruvylglucosamine Reductase, domain 2"/>
    <property type="match status" value="1"/>
</dbReference>